<proteinExistence type="predicted"/>
<feature type="transmembrane region" description="Helical" evidence="1">
    <location>
        <begin position="125"/>
        <end position="146"/>
    </location>
</feature>
<feature type="transmembrane region" description="Helical" evidence="1">
    <location>
        <begin position="37"/>
        <end position="54"/>
    </location>
</feature>
<evidence type="ECO:0000313" key="4">
    <source>
        <dbReference type="Proteomes" id="UP000218677"/>
    </source>
</evidence>
<evidence type="ECO:0000313" key="3">
    <source>
        <dbReference type="EMBL" id="PCF95773.1"/>
    </source>
</evidence>
<feature type="transmembrane region" description="Helical" evidence="1">
    <location>
        <begin position="12"/>
        <end position="31"/>
    </location>
</feature>
<comment type="caution">
    <text evidence="3">The sequence shown here is derived from an EMBL/GenBank/DDBJ whole genome shotgun (WGS) entry which is preliminary data.</text>
</comment>
<dbReference type="EMBL" id="NWUX01000007">
    <property type="protein sequence ID" value="PCF95773.1"/>
    <property type="molecule type" value="Genomic_DNA"/>
</dbReference>
<dbReference type="OrthoDB" id="9811720at2"/>
<dbReference type="Proteomes" id="UP000218677">
    <property type="component" value="Unassembled WGS sequence"/>
</dbReference>
<dbReference type="PANTHER" id="PTHR33741">
    <property type="entry name" value="TRANSMEMBRANE PROTEIN DDB_G0269096-RELATED"/>
    <property type="match status" value="1"/>
</dbReference>
<keyword evidence="1" id="KW-1133">Transmembrane helix</keyword>
<evidence type="ECO:0000256" key="1">
    <source>
        <dbReference type="SAM" id="Phobius"/>
    </source>
</evidence>
<dbReference type="InterPro" id="IPR007065">
    <property type="entry name" value="HPP"/>
</dbReference>
<dbReference type="PANTHER" id="PTHR33741:SF5">
    <property type="entry name" value="TRANSMEMBRANE PROTEIN DDB_G0269096-RELATED"/>
    <property type="match status" value="1"/>
</dbReference>
<reference evidence="4" key="1">
    <citation type="submission" date="2017-09" db="EMBL/GenBank/DDBJ databases">
        <authorList>
            <person name="Cho G.-S."/>
            <person name="Oguntoyinbo F.A."/>
            <person name="Cnockaert M."/>
            <person name="Kabisch J."/>
            <person name="Neve H."/>
            <person name="Bockelmann W."/>
            <person name="Wenning M."/>
            <person name="Franz C.M."/>
            <person name="Vandamme P."/>
        </authorList>
    </citation>
    <scope>NUCLEOTIDE SEQUENCE [LARGE SCALE GENOMIC DNA]</scope>
    <source>
        <strain evidence="4">MBT G8648</strain>
    </source>
</reference>
<evidence type="ECO:0000259" key="2">
    <source>
        <dbReference type="Pfam" id="PF04982"/>
    </source>
</evidence>
<keyword evidence="1" id="KW-0472">Membrane</keyword>
<dbReference type="InterPro" id="IPR058581">
    <property type="entry name" value="TM_HPP"/>
</dbReference>
<accession>A0A2A4HNV5</accession>
<organism evidence="3 4">
    <name type="scientific">Vreelandella nigrificans</name>
    <dbReference type="NCBI Taxonomy" id="2042704"/>
    <lineage>
        <taxon>Bacteria</taxon>
        <taxon>Pseudomonadati</taxon>
        <taxon>Pseudomonadota</taxon>
        <taxon>Gammaproteobacteria</taxon>
        <taxon>Oceanospirillales</taxon>
        <taxon>Halomonadaceae</taxon>
        <taxon>Vreelandella</taxon>
    </lineage>
</organism>
<protein>
    <submittedName>
        <fullName evidence="3">HPP family protein</fullName>
    </submittedName>
</protein>
<dbReference type="PROSITE" id="PS51257">
    <property type="entry name" value="PROKAR_LIPOPROTEIN"/>
    <property type="match status" value="1"/>
</dbReference>
<name>A0A2A4HNV5_9GAMM</name>
<dbReference type="AlphaFoldDB" id="A0A2A4HNV5"/>
<gene>
    <name evidence="3" type="ORF">CPA45_10335</name>
</gene>
<feature type="domain" description="HPP transmembrane region" evidence="2">
    <location>
        <begin position="12"/>
        <end position="156"/>
    </location>
</feature>
<keyword evidence="4" id="KW-1185">Reference proteome</keyword>
<sequence>MKIMLFLPTQQKTALLAGIGATGCITVLSLLSSHSHALWLMAPFGATMVILFGLPASPLAQPRNIVAGHLITAALGLAIAHLLGVHEWTLGLAVGLSIAAMMLTNTAHPPAGANPLLIMLAGENWHFILTPVASGAILIVGFGYVYHRFISGQQYPKQWF</sequence>
<dbReference type="Pfam" id="PF04982">
    <property type="entry name" value="TM_HPP"/>
    <property type="match status" value="1"/>
</dbReference>
<dbReference type="RefSeq" id="WP_096651470.1">
    <property type="nucleotide sequence ID" value="NZ_NWUX01000007.1"/>
</dbReference>
<keyword evidence="1" id="KW-0812">Transmembrane</keyword>
<feature type="transmembrane region" description="Helical" evidence="1">
    <location>
        <begin position="66"/>
        <end position="84"/>
    </location>
</feature>